<comment type="caution">
    <text evidence="8">The sequence shown here is derived from an EMBL/GenBank/DDBJ whole genome shotgun (WGS) entry which is preliminary data.</text>
</comment>
<dbReference type="NCBIfam" id="TIGR03156">
    <property type="entry name" value="GTP_HflX"/>
    <property type="match status" value="1"/>
</dbReference>
<comment type="subunit">
    <text evidence="5">Monomer. Associates with the 50S ribosomal subunit.</text>
</comment>
<sequence length="430" mass="48644">MFEEIQNSDIVQERALLVGIYGPDTPRVVAEEYLDELEMLTRTAGGITVDKVLQNRMHPDPSTYVGSGKLRELKGMVRDKKIDTLIFDDDLSPTQIRNIEKETKAKLLDRSGLILDIFASRAKTSAAKTQVELAQLQYLLPRLTRFWTHLSRQQGGIGTRGPGETQIETDRRLIDKRISNLKDKLDKLDRQRQTQRKGRSGSIRISLVGYTNAGKSTLMNALTDTKVLAEDRLFATLDSTVRSCEIANYDVLLSDTVGFIRKLPHDLIESFKSTLDEVREADILLHVVDASAMMVQDYIDVVDETLSDMDATDDNKMLLVFNKVDQLDSQRITELQNQYPDAVFISAERGIGLLKLEKHIRNLIEEDFVTETMTIPAAKYEGVAFLHREANIKEKKYVGSDIKLTFSIAKPDLMRLKSMLDNIDATESVM</sequence>
<dbReference type="Gene3D" id="3.40.50.11060">
    <property type="entry name" value="GTPase HflX, N-terminal domain"/>
    <property type="match status" value="1"/>
</dbReference>
<dbReference type="InterPro" id="IPR006073">
    <property type="entry name" value="GTP-bd"/>
</dbReference>
<keyword evidence="5" id="KW-0963">Cytoplasm</keyword>
<dbReference type="PANTHER" id="PTHR10229:SF0">
    <property type="entry name" value="GTP-BINDING PROTEIN 6-RELATED"/>
    <property type="match status" value="1"/>
</dbReference>
<feature type="domain" description="Hflx-type G" evidence="7">
    <location>
        <begin position="203"/>
        <end position="368"/>
    </location>
</feature>
<reference evidence="8 9" key="1">
    <citation type="submission" date="2021-03" db="EMBL/GenBank/DDBJ databases">
        <title>Aliifodinibius sp. nov., a new bacterium isolated from saline soil.</title>
        <authorList>
            <person name="Galisteo C."/>
            <person name="De La Haba R."/>
            <person name="Sanchez-Porro C."/>
            <person name="Ventosa A."/>
        </authorList>
    </citation>
    <scope>NUCLEOTIDE SEQUENCE [LARGE SCALE GENOMIC DNA]</scope>
    <source>
        <strain evidence="8 9">1BSP15-2V2</strain>
    </source>
</reference>
<comment type="subcellular location">
    <subcellularLocation>
        <location evidence="5">Cytoplasm</location>
    </subcellularLocation>
    <text evidence="5">May associate with membranes.</text>
</comment>
<keyword evidence="1" id="KW-0479">Metal-binding</keyword>
<keyword evidence="6" id="KW-0175">Coiled coil</keyword>
<dbReference type="InterPro" id="IPR027417">
    <property type="entry name" value="P-loop_NTPase"/>
</dbReference>
<dbReference type="NCBIfam" id="TIGR00231">
    <property type="entry name" value="small_GTP"/>
    <property type="match status" value="1"/>
</dbReference>
<dbReference type="InterPro" id="IPR025121">
    <property type="entry name" value="GTPase_HflX_N"/>
</dbReference>
<dbReference type="CDD" id="cd01878">
    <property type="entry name" value="HflX"/>
    <property type="match status" value="1"/>
</dbReference>
<evidence type="ECO:0000313" key="8">
    <source>
        <dbReference type="EMBL" id="MCW9708584.1"/>
    </source>
</evidence>
<dbReference type="PROSITE" id="PS51705">
    <property type="entry name" value="G_HFLX"/>
    <property type="match status" value="1"/>
</dbReference>
<organism evidence="8 9">
    <name type="scientific">Fodinibius salsisoli</name>
    <dbReference type="NCBI Taxonomy" id="2820877"/>
    <lineage>
        <taxon>Bacteria</taxon>
        <taxon>Pseudomonadati</taxon>
        <taxon>Balneolota</taxon>
        <taxon>Balneolia</taxon>
        <taxon>Balneolales</taxon>
        <taxon>Balneolaceae</taxon>
        <taxon>Fodinibius</taxon>
    </lineage>
</organism>
<evidence type="ECO:0000313" key="9">
    <source>
        <dbReference type="Proteomes" id="UP001207918"/>
    </source>
</evidence>
<dbReference type="InterPro" id="IPR030394">
    <property type="entry name" value="G_HFLX_dom"/>
</dbReference>
<dbReference type="InterPro" id="IPR042108">
    <property type="entry name" value="GTPase_HflX_N_sf"/>
</dbReference>
<evidence type="ECO:0000256" key="1">
    <source>
        <dbReference type="ARBA" id="ARBA00022723"/>
    </source>
</evidence>
<comment type="function">
    <text evidence="5">GTPase that associates with the 50S ribosomal subunit and may have a role during protein synthesis or ribosome biogenesis.</text>
</comment>
<feature type="coiled-coil region" evidence="6">
    <location>
        <begin position="171"/>
        <end position="198"/>
    </location>
</feature>
<accession>A0ABT3PRV9</accession>
<dbReference type="RefSeq" id="WP_265767370.1">
    <property type="nucleotide sequence ID" value="NZ_JAGGJA010000014.1"/>
</dbReference>
<dbReference type="InterPro" id="IPR032305">
    <property type="entry name" value="GTP-bd_M"/>
</dbReference>
<dbReference type="InterPro" id="IPR016496">
    <property type="entry name" value="GTPase_HflX"/>
</dbReference>
<gene>
    <name evidence="5 8" type="primary">hflX</name>
    <name evidence="8" type="ORF">J6I44_17110</name>
</gene>
<evidence type="ECO:0000256" key="6">
    <source>
        <dbReference type="SAM" id="Coils"/>
    </source>
</evidence>
<evidence type="ECO:0000256" key="5">
    <source>
        <dbReference type="HAMAP-Rule" id="MF_00900"/>
    </source>
</evidence>
<protein>
    <recommendedName>
        <fullName evidence="5">GTPase HflX</fullName>
    </recommendedName>
    <alternativeName>
        <fullName evidence="5">GTP-binding protein HflX</fullName>
    </alternativeName>
</protein>
<dbReference type="Proteomes" id="UP001207918">
    <property type="component" value="Unassembled WGS sequence"/>
</dbReference>
<dbReference type="HAMAP" id="MF_00900">
    <property type="entry name" value="GTPase_HflX"/>
    <property type="match status" value="1"/>
</dbReference>
<evidence type="ECO:0000256" key="4">
    <source>
        <dbReference type="ARBA" id="ARBA00023134"/>
    </source>
</evidence>
<dbReference type="PIRSF" id="PIRSF006809">
    <property type="entry name" value="GTP-binding_hflX_prd"/>
    <property type="match status" value="1"/>
</dbReference>
<name>A0ABT3PRV9_9BACT</name>
<dbReference type="Pfam" id="PF13167">
    <property type="entry name" value="GTP-bdg_N"/>
    <property type="match status" value="1"/>
</dbReference>
<dbReference type="Gene3D" id="6.10.250.2860">
    <property type="match status" value="1"/>
</dbReference>
<dbReference type="InterPro" id="IPR005225">
    <property type="entry name" value="Small_GTP-bd"/>
</dbReference>
<keyword evidence="9" id="KW-1185">Reference proteome</keyword>
<evidence type="ECO:0000256" key="2">
    <source>
        <dbReference type="ARBA" id="ARBA00022741"/>
    </source>
</evidence>
<dbReference type="Pfam" id="PF16360">
    <property type="entry name" value="GTP-bdg_M"/>
    <property type="match status" value="1"/>
</dbReference>
<dbReference type="PANTHER" id="PTHR10229">
    <property type="entry name" value="GTP-BINDING PROTEIN HFLX"/>
    <property type="match status" value="1"/>
</dbReference>
<dbReference type="PRINTS" id="PR00326">
    <property type="entry name" value="GTP1OBG"/>
</dbReference>
<dbReference type="Pfam" id="PF01926">
    <property type="entry name" value="MMR_HSR1"/>
    <property type="match status" value="1"/>
</dbReference>
<dbReference type="SUPFAM" id="SSF52540">
    <property type="entry name" value="P-loop containing nucleoside triphosphate hydrolases"/>
    <property type="match status" value="1"/>
</dbReference>
<keyword evidence="2 5" id="KW-0547">Nucleotide-binding</keyword>
<evidence type="ECO:0000259" key="7">
    <source>
        <dbReference type="PROSITE" id="PS51705"/>
    </source>
</evidence>
<evidence type="ECO:0000256" key="3">
    <source>
        <dbReference type="ARBA" id="ARBA00022842"/>
    </source>
</evidence>
<dbReference type="Gene3D" id="3.40.50.300">
    <property type="entry name" value="P-loop containing nucleotide triphosphate hydrolases"/>
    <property type="match status" value="1"/>
</dbReference>
<proteinExistence type="inferred from homology"/>
<keyword evidence="3" id="KW-0460">Magnesium</keyword>
<keyword evidence="4 5" id="KW-0342">GTP-binding</keyword>
<dbReference type="EMBL" id="JAGGJA010000014">
    <property type="protein sequence ID" value="MCW9708584.1"/>
    <property type="molecule type" value="Genomic_DNA"/>
</dbReference>
<comment type="similarity">
    <text evidence="5">Belongs to the TRAFAC class OBG-HflX-like GTPase superfamily. HflX GTPase family.</text>
</comment>